<dbReference type="SUPFAM" id="SSF103088">
    <property type="entry name" value="OmpA-like"/>
    <property type="match status" value="1"/>
</dbReference>
<dbReference type="RefSeq" id="WP_103525757.1">
    <property type="nucleotide sequence ID" value="NZ_JAIZDC010000001.1"/>
</dbReference>
<reference evidence="3 4" key="1">
    <citation type="submission" date="2018-10" db="EMBL/GenBank/DDBJ databases">
        <title>Draft genome sequence of Aquitalea MWU14-2217 isolated from a wild cranberry bog in Provincetown, Massachusetts.</title>
        <authorList>
            <person name="Ebadzadsahrai G."/>
            <person name="Soby S."/>
        </authorList>
    </citation>
    <scope>NUCLEOTIDE SEQUENCE [LARGE SCALE GENOMIC DNA]</scope>
    <source>
        <strain evidence="3 4">MWU14-2217</strain>
    </source>
</reference>
<keyword evidence="1" id="KW-0732">Signal</keyword>
<feature type="signal peptide" evidence="1">
    <location>
        <begin position="1"/>
        <end position="23"/>
    </location>
</feature>
<evidence type="ECO:0000313" key="4">
    <source>
        <dbReference type="Proteomes" id="UP000274139"/>
    </source>
</evidence>
<protein>
    <recommendedName>
        <fullName evidence="2">OmpA-like domain-containing protein</fullName>
    </recommendedName>
</protein>
<feature type="domain" description="OmpA-like" evidence="2">
    <location>
        <begin position="63"/>
        <end position="134"/>
    </location>
</feature>
<accession>A0A454JF51</accession>
<dbReference type="PROSITE" id="PS51257">
    <property type="entry name" value="PROKAR_LIPOPROTEIN"/>
    <property type="match status" value="1"/>
</dbReference>
<comment type="caution">
    <text evidence="3">The sequence shown here is derived from an EMBL/GenBank/DDBJ whole genome shotgun (WGS) entry which is preliminary data.</text>
</comment>
<sequence>MFVMKQFLLACLFSSLLAGCANTSPKPVDPVAAAAAQKMAADRAALEKKIDANMAIDPNFIPFDKMSPKLDPVGQGQLLRLLPQLKASKSVVIRGHCYRGDVGNAKAAAQARAIEVKDFLVGTGLLESRISIRFDTERKTHGVQLIFK</sequence>
<dbReference type="Proteomes" id="UP000274139">
    <property type="component" value="Unassembled WGS sequence"/>
</dbReference>
<feature type="chain" id="PRO_5019458792" description="OmpA-like domain-containing protein" evidence="1">
    <location>
        <begin position="24"/>
        <end position="148"/>
    </location>
</feature>
<dbReference type="AlphaFoldDB" id="A0A454JF51"/>
<keyword evidence="4" id="KW-1185">Reference proteome</keyword>
<dbReference type="InterPro" id="IPR036737">
    <property type="entry name" value="OmpA-like_sf"/>
</dbReference>
<dbReference type="Pfam" id="PF00691">
    <property type="entry name" value="OmpA"/>
    <property type="match status" value="1"/>
</dbReference>
<evidence type="ECO:0000313" key="3">
    <source>
        <dbReference type="EMBL" id="RMC94128.1"/>
    </source>
</evidence>
<evidence type="ECO:0000259" key="2">
    <source>
        <dbReference type="Pfam" id="PF00691"/>
    </source>
</evidence>
<dbReference type="InterPro" id="IPR006665">
    <property type="entry name" value="OmpA-like"/>
</dbReference>
<evidence type="ECO:0000256" key="1">
    <source>
        <dbReference type="SAM" id="SignalP"/>
    </source>
</evidence>
<organism evidence="3 4">
    <name type="scientific">Aquitalea palustris</name>
    <dbReference type="NCBI Taxonomy" id="2480983"/>
    <lineage>
        <taxon>Bacteria</taxon>
        <taxon>Pseudomonadati</taxon>
        <taxon>Pseudomonadota</taxon>
        <taxon>Betaproteobacteria</taxon>
        <taxon>Neisseriales</taxon>
        <taxon>Chromobacteriaceae</taxon>
        <taxon>Aquitalea</taxon>
    </lineage>
</organism>
<proteinExistence type="predicted"/>
<gene>
    <name evidence="3" type="ORF">EAY64_16075</name>
</gene>
<name>A0A454JF51_9NEIS</name>
<dbReference type="Gene3D" id="3.30.1330.60">
    <property type="entry name" value="OmpA-like domain"/>
    <property type="match status" value="1"/>
</dbReference>
<dbReference type="EMBL" id="RFAR01000070">
    <property type="protein sequence ID" value="RMC94128.1"/>
    <property type="molecule type" value="Genomic_DNA"/>
</dbReference>